<name>A0A443JHF2_9MICO</name>
<reference evidence="2 3" key="1">
    <citation type="journal article" date="2018" name="Front. Microbiol.">
        <title>Novel Insights Into Bacterial Dimethylsulfoniopropionate Catabolism in the East China Sea.</title>
        <authorList>
            <person name="Liu J."/>
            <person name="Liu J."/>
            <person name="Zhang S.H."/>
            <person name="Liang J."/>
            <person name="Lin H."/>
            <person name="Song D."/>
            <person name="Yang G.P."/>
            <person name="Todd J.D."/>
            <person name="Zhang X.H."/>
        </authorList>
    </citation>
    <scope>NUCLEOTIDE SEQUENCE [LARGE SCALE GENOMIC DNA]</scope>
    <source>
        <strain evidence="2 3">ZYFD042</strain>
    </source>
</reference>
<dbReference type="Pfam" id="PF26348">
    <property type="entry name" value="SRA_ScoMcrA"/>
    <property type="match status" value="1"/>
</dbReference>
<evidence type="ECO:0000313" key="2">
    <source>
        <dbReference type="EMBL" id="RWR19955.1"/>
    </source>
</evidence>
<dbReference type="AlphaFoldDB" id="A0A443JHF2"/>
<organism evidence="2 3">
    <name type="scientific">Microbacterium enclense</name>
    <dbReference type="NCBI Taxonomy" id="993073"/>
    <lineage>
        <taxon>Bacteria</taxon>
        <taxon>Bacillati</taxon>
        <taxon>Actinomycetota</taxon>
        <taxon>Actinomycetes</taxon>
        <taxon>Micrococcales</taxon>
        <taxon>Microbacteriaceae</taxon>
        <taxon>Microbacterium</taxon>
    </lineage>
</organism>
<protein>
    <recommendedName>
        <fullName evidence="1">ScoMcrA-like SRA domain-containing protein</fullName>
    </recommendedName>
</protein>
<dbReference type="RefSeq" id="WP_128217407.1">
    <property type="nucleotide sequence ID" value="NZ_RBZY01000019.1"/>
</dbReference>
<accession>A0A443JHF2</accession>
<dbReference type="OrthoDB" id="4939521at2"/>
<proteinExistence type="predicted"/>
<gene>
    <name evidence="2" type="ORF">D8Y23_06835</name>
</gene>
<dbReference type="InterPro" id="IPR058712">
    <property type="entry name" value="SRA_ScoMcrA"/>
</dbReference>
<sequence>MATITPAQLSIELQIPQKRIRDYLRSLYGTLPSEETRRQLTDQQADDVRARFSGAPEGETRWLLEPGDTVRRRSMHVAYGGQQQGGISTPRNRPEILIFTDPEAGARFGYDRFEGLREDGSYAYTGEGQYGPQEFVRGNRALRDAERDGKTVRLFRTRGTLATYVGAFTTGSPTHTIETIPDADGNPRNGIIFNLLPLNARVDLLPAYGGELESAESPVSYVGTPRAWSPPEFTDVIVPGMAQAPGERVTSRVEFELQAAFGEWLHTEGTPPARLPLRAGSTVIEPDMWVPGRNWIVEAKRSTARGHVRMAIGQFLDYAHVARKANLAALPVVLLPGPPEMDLRELMANLGITLVTRTEDGFLVSLPS</sequence>
<evidence type="ECO:0000313" key="3">
    <source>
        <dbReference type="Proteomes" id="UP000285970"/>
    </source>
</evidence>
<evidence type="ECO:0000259" key="1">
    <source>
        <dbReference type="Pfam" id="PF26348"/>
    </source>
</evidence>
<dbReference type="EMBL" id="RBZY01000019">
    <property type="protein sequence ID" value="RWR19955.1"/>
    <property type="molecule type" value="Genomic_DNA"/>
</dbReference>
<comment type="caution">
    <text evidence="2">The sequence shown here is derived from an EMBL/GenBank/DDBJ whole genome shotgun (WGS) entry which is preliminary data.</text>
</comment>
<dbReference type="Proteomes" id="UP000285970">
    <property type="component" value="Unassembled WGS sequence"/>
</dbReference>
<feature type="domain" description="ScoMcrA-like SRA" evidence="1">
    <location>
        <begin position="68"/>
        <end position="200"/>
    </location>
</feature>